<dbReference type="Gene3D" id="2.160.20.80">
    <property type="entry name" value="E3 ubiquitin-protein ligase SopA"/>
    <property type="match status" value="1"/>
</dbReference>
<dbReference type="Pfam" id="PF00805">
    <property type="entry name" value="Pentapeptide"/>
    <property type="match status" value="1"/>
</dbReference>
<sequence length="157" mass="17329">MDSSPQERAVWRANVEIAESIPGFTPGNRSLDGMNFTGKNLKGADFSGLDLSKKSFRDAELLGADFDGANLRDVDGRGQRQPRAMPGSDTLLTPSRHTVQQRRPGTSGRGYGGSHARSRRKREAAALHGRPRTSKRQTDVFRHARRAPFLRPLLPLP</sequence>
<evidence type="ECO:0000256" key="1">
    <source>
        <dbReference type="SAM" id="MobiDB-lite"/>
    </source>
</evidence>
<keyword evidence="3" id="KW-1185">Reference proteome</keyword>
<proteinExistence type="predicted"/>
<accession>A0ABY3WUM1</accession>
<evidence type="ECO:0000313" key="3">
    <source>
        <dbReference type="Proteomes" id="UP000828924"/>
    </source>
</evidence>
<feature type="compositionally biased region" description="Polar residues" evidence="1">
    <location>
        <begin position="90"/>
        <end position="104"/>
    </location>
</feature>
<evidence type="ECO:0000313" key="2">
    <source>
        <dbReference type="EMBL" id="UNM14225.1"/>
    </source>
</evidence>
<feature type="region of interest" description="Disordered" evidence="1">
    <location>
        <begin position="72"/>
        <end position="144"/>
    </location>
</feature>
<dbReference type="InterPro" id="IPR001646">
    <property type="entry name" value="5peptide_repeat"/>
</dbReference>
<dbReference type="SUPFAM" id="SSF141571">
    <property type="entry name" value="Pentapeptide repeat-like"/>
    <property type="match status" value="1"/>
</dbReference>
<gene>
    <name evidence="2" type="ORF">J4032_24610</name>
</gene>
<protein>
    <submittedName>
        <fullName evidence="2">Pentapeptide repeat-containing protein</fullName>
    </submittedName>
</protein>
<dbReference type="EMBL" id="CP071872">
    <property type="protein sequence ID" value="UNM14225.1"/>
    <property type="molecule type" value="Genomic_DNA"/>
</dbReference>
<name>A0ABY3WUM1_9ACTN</name>
<organism evidence="2 3">
    <name type="scientific">Streptomyces formicae</name>
    <dbReference type="NCBI Taxonomy" id="1616117"/>
    <lineage>
        <taxon>Bacteria</taxon>
        <taxon>Bacillati</taxon>
        <taxon>Actinomycetota</taxon>
        <taxon>Actinomycetes</taxon>
        <taxon>Kitasatosporales</taxon>
        <taxon>Streptomycetaceae</taxon>
        <taxon>Streptomyces</taxon>
    </lineage>
</organism>
<dbReference type="Proteomes" id="UP000828924">
    <property type="component" value="Chromosome"/>
</dbReference>
<reference evidence="2 3" key="1">
    <citation type="submission" date="2021-03" db="EMBL/GenBank/DDBJ databases">
        <title>Complete genome of Streptomyces formicae strain 1H-GS9 (DSM 100524).</title>
        <authorList>
            <person name="Atanasov K.E."/>
            <person name="Altabella T."/>
            <person name="Ferrer A."/>
        </authorList>
    </citation>
    <scope>NUCLEOTIDE SEQUENCE [LARGE SCALE GENOMIC DNA]</scope>
    <source>
        <strain evidence="2 3">1H-GS9</strain>
    </source>
</reference>